<accession>A0AAE3XCY4</accession>
<reference evidence="1" key="1">
    <citation type="submission" date="2023-07" db="EMBL/GenBank/DDBJ databases">
        <title>Sorghum-associated microbial communities from plants grown in Nebraska, USA.</title>
        <authorList>
            <person name="Schachtman D."/>
        </authorList>
    </citation>
    <scope>NUCLEOTIDE SEQUENCE</scope>
    <source>
        <strain evidence="1">BE330</strain>
    </source>
</reference>
<evidence type="ECO:0000313" key="2">
    <source>
        <dbReference type="Proteomes" id="UP001185331"/>
    </source>
</evidence>
<dbReference type="EMBL" id="JAVDQK010000005">
    <property type="protein sequence ID" value="MDR6218761.1"/>
    <property type="molecule type" value="Genomic_DNA"/>
</dbReference>
<sequence>MAADARARAALIKALTGDFGFSEAAARRHAMASPDPKAYLRRLTLPNVSRFPDGQVEHVEVDLYSEQLTGSAVNPRVSQQRVYASNNNRESIIESGRSRPAHAAPVLNYVVQSPDVARAHLRNAARDLRERANPGLRERIEGQGVFAPLTVFTGNFEHRDGSPDAPCLMVVDGSSRLAHAQQLLNGSFDEASAAYPGVPDPEAAWYARLSAAVPADPGALYRVVRARVVLRVIPNPGMDTVFTPEYASVSMMGLIHDSTQTDWPDVSKYDLIGTNVLSRLCGLNVITGPEQRYLGGDLNPDQFAAHGFSAFADVRVYRIAQLLMQRRNRAHVDQAVASVRLGMVASQVDVIANVAAALIVRMYRHALENFRNQGGEEELLAVLAQVLTFKGWHTYTLSIAGQHEDDLLRAALLEHARGDVGDATRHLAFLGTVWLTLLRVLRQPQTVHHVIQGLLLSEHGLRQLAEALSAGRGHRYTMNSVQPDGSPVKDTRGNPVKLTPEALTRTFMVTPTPRKKPASAAATPDQAASVNDMVASICKLLEQAGDLTRRLKDATTAMAGPGQSPLLHLPVGMIAEAEVALSPVSRYVQDANAFLREYQQTQRRQAALEAGGGA</sequence>
<organism evidence="1 2">
    <name type="scientific">Deinococcus soli</name>
    <name type="common">ex Cha et al. 2016</name>
    <dbReference type="NCBI Taxonomy" id="1309411"/>
    <lineage>
        <taxon>Bacteria</taxon>
        <taxon>Thermotogati</taxon>
        <taxon>Deinococcota</taxon>
        <taxon>Deinococci</taxon>
        <taxon>Deinococcales</taxon>
        <taxon>Deinococcaceae</taxon>
        <taxon>Deinococcus</taxon>
    </lineage>
</organism>
<comment type="caution">
    <text evidence="1">The sequence shown here is derived from an EMBL/GenBank/DDBJ whole genome shotgun (WGS) entry which is preliminary data.</text>
</comment>
<protein>
    <submittedName>
        <fullName evidence="1">Uncharacterized protein</fullName>
    </submittedName>
</protein>
<gene>
    <name evidence="1" type="ORF">J2Y00_002358</name>
</gene>
<dbReference type="RefSeq" id="WP_309853330.1">
    <property type="nucleotide sequence ID" value="NZ_JAVDQJ010000004.1"/>
</dbReference>
<evidence type="ECO:0000313" key="1">
    <source>
        <dbReference type="EMBL" id="MDR6218761.1"/>
    </source>
</evidence>
<dbReference type="Proteomes" id="UP001185331">
    <property type="component" value="Unassembled WGS sequence"/>
</dbReference>
<proteinExistence type="predicted"/>
<dbReference type="AlphaFoldDB" id="A0AAE3XCY4"/>
<name>A0AAE3XCY4_9DEIO</name>